<dbReference type="PANTHER" id="PTHR45527:SF1">
    <property type="entry name" value="FATTY ACID SYNTHASE"/>
    <property type="match status" value="1"/>
</dbReference>
<dbReference type="InterPro" id="IPR042099">
    <property type="entry name" value="ANL_N_sf"/>
</dbReference>
<evidence type="ECO:0000256" key="3">
    <source>
        <dbReference type="ARBA" id="ARBA00022598"/>
    </source>
</evidence>
<keyword evidence="1" id="KW-0596">Phosphopantetheine</keyword>
<dbReference type="GO" id="GO:0031177">
    <property type="term" value="F:phosphopantetheine binding"/>
    <property type="evidence" value="ECO:0007669"/>
    <property type="project" value="TreeGrafter"/>
</dbReference>
<gene>
    <name evidence="5" type="ORF">H4R34_005225</name>
</gene>
<protein>
    <recommendedName>
        <fullName evidence="4">Carrier domain-containing protein</fullName>
    </recommendedName>
</protein>
<dbReference type="Gene3D" id="3.40.50.12780">
    <property type="entry name" value="N-terminal domain of ligase-like"/>
    <property type="match status" value="1"/>
</dbReference>
<dbReference type="Pfam" id="PF00550">
    <property type="entry name" value="PP-binding"/>
    <property type="match status" value="1"/>
</dbReference>
<dbReference type="InterPro" id="IPR000873">
    <property type="entry name" value="AMP-dep_synth/lig_dom"/>
</dbReference>
<comment type="caution">
    <text evidence="5">The sequence shown here is derived from an EMBL/GenBank/DDBJ whole genome shotgun (WGS) entry which is preliminary data.</text>
</comment>
<evidence type="ECO:0000313" key="5">
    <source>
        <dbReference type="EMBL" id="KAJ1972990.1"/>
    </source>
</evidence>
<dbReference type="Gene3D" id="3.30.559.30">
    <property type="entry name" value="Nonribosomal peptide synthetase, condensation domain"/>
    <property type="match status" value="1"/>
</dbReference>
<dbReference type="InterPro" id="IPR009081">
    <property type="entry name" value="PP-bd_ACP"/>
</dbReference>
<dbReference type="GO" id="GO:0043041">
    <property type="term" value="P:amino acid activation for nonribosomal peptide biosynthetic process"/>
    <property type="evidence" value="ECO:0007669"/>
    <property type="project" value="TreeGrafter"/>
</dbReference>
<sequence length="330" mass="36542">TQAVPYEHSRLTDIHRCTRINTELALFNVLLVVQNYPESLKHSSSPLSIAIDSAQQNAEYPLTLVASTEVNRLHVQLTFRTDVFPVDYVRQVGRHYLAALTSLLKSPATTHIHRLTLLSLAEQTLLLDTYATNPRSCPVHYAHQYFEAQVHHSPNAIALRDHAISYTYAQVHCLARGLAYRLVQNTAVGRDRTVVIVADLSVCLVIAQLAVWMSGGAFVVIDPQQPLARKQFIVADSQCVARALPQYTPFKTPAASWPLSDETSDAKLLPILAQVLDKPLDAAALDQTFFQLGGNSLLAFQLVARCRRAGMKLTIADITRTATILQLSQQ</sequence>
<accession>A0A9W8B2R9</accession>
<dbReference type="OrthoDB" id="416786at2759"/>
<dbReference type="GO" id="GO:0044550">
    <property type="term" value="P:secondary metabolite biosynthetic process"/>
    <property type="evidence" value="ECO:0007669"/>
    <property type="project" value="TreeGrafter"/>
</dbReference>
<dbReference type="SUPFAM" id="SSF52777">
    <property type="entry name" value="CoA-dependent acyltransferases"/>
    <property type="match status" value="1"/>
</dbReference>
<organism evidence="5 6">
    <name type="scientific">Dimargaris verticillata</name>
    <dbReference type="NCBI Taxonomy" id="2761393"/>
    <lineage>
        <taxon>Eukaryota</taxon>
        <taxon>Fungi</taxon>
        <taxon>Fungi incertae sedis</taxon>
        <taxon>Zoopagomycota</taxon>
        <taxon>Kickxellomycotina</taxon>
        <taxon>Dimargaritomycetes</taxon>
        <taxon>Dimargaritales</taxon>
        <taxon>Dimargaritaceae</taxon>
        <taxon>Dimargaris</taxon>
    </lineage>
</organism>
<keyword evidence="2" id="KW-0597">Phosphoprotein</keyword>
<dbReference type="PROSITE" id="PS50075">
    <property type="entry name" value="CARRIER"/>
    <property type="match status" value="1"/>
</dbReference>
<dbReference type="PANTHER" id="PTHR45527">
    <property type="entry name" value="NONRIBOSOMAL PEPTIDE SYNTHETASE"/>
    <property type="match status" value="1"/>
</dbReference>
<dbReference type="Proteomes" id="UP001151582">
    <property type="component" value="Unassembled WGS sequence"/>
</dbReference>
<keyword evidence="3" id="KW-0436">Ligase</keyword>
<dbReference type="Gene3D" id="1.10.1200.10">
    <property type="entry name" value="ACP-like"/>
    <property type="match status" value="1"/>
</dbReference>
<evidence type="ECO:0000259" key="4">
    <source>
        <dbReference type="PROSITE" id="PS50075"/>
    </source>
</evidence>
<feature type="domain" description="Carrier" evidence="4">
    <location>
        <begin position="262"/>
        <end position="330"/>
    </location>
</feature>
<reference evidence="5" key="1">
    <citation type="submission" date="2022-07" db="EMBL/GenBank/DDBJ databases">
        <title>Phylogenomic reconstructions and comparative analyses of Kickxellomycotina fungi.</title>
        <authorList>
            <person name="Reynolds N.K."/>
            <person name="Stajich J.E."/>
            <person name="Barry K."/>
            <person name="Grigoriev I.V."/>
            <person name="Crous P."/>
            <person name="Smith M.E."/>
        </authorList>
    </citation>
    <scope>NUCLEOTIDE SEQUENCE</scope>
    <source>
        <strain evidence="5">RSA 567</strain>
    </source>
</reference>
<proteinExistence type="predicted"/>
<evidence type="ECO:0000313" key="6">
    <source>
        <dbReference type="Proteomes" id="UP001151582"/>
    </source>
</evidence>
<keyword evidence="6" id="KW-1185">Reference proteome</keyword>
<dbReference type="Pfam" id="PF00501">
    <property type="entry name" value="AMP-binding"/>
    <property type="match status" value="1"/>
</dbReference>
<evidence type="ECO:0000256" key="1">
    <source>
        <dbReference type="ARBA" id="ARBA00022450"/>
    </source>
</evidence>
<dbReference type="SUPFAM" id="SSF56801">
    <property type="entry name" value="Acetyl-CoA synthetase-like"/>
    <property type="match status" value="1"/>
</dbReference>
<feature type="non-terminal residue" evidence="5">
    <location>
        <position position="330"/>
    </location>
</feature>
<dbReference type="AlphaFoldDB" id="A0A9W8B2R9"/>
<dbReference type="EMBL" id="JANBQB010000918">
    <property type="protein sequence ID" value="KAJ1972990.1"/>
    <property type="molecule type" value="Genomic_DNA"/>
</dbReference>
<dbReference type="InterPro" id="IPR036736">
    <property type="entry name" value="ACP-like_sf"/>
</dbReference>
<dbReference type="Pfam" id="PF00668">
    <property type="entry name" value="Condensation"/>
    <property type="match status" value="1"/>
</dbReference>
<name>A0A9W8B2R9_9FUNG</name>
<dbReference type="GO" id="GO:0005737">
    <property type="term" value="C:cytoplasm"/>
    <property type="evidence" value="ECO:0007669"/>
    <property type="project" value="TreeGrafter"/>
</dbReference>
<dbReference type="GO" id="GO:0016874">
    <property type="term" value="F:ligase activity"/>
    <property type="evidence" value="ECO:0007669"/>
    <property type="project" value="UniProtKB-KW"/>
</dbReference>
<dbReference type="InterPro" id="IPR001242">
    <property type="entry name" value="Condensation_dom"/>
</dbReference>
<dbReference type="SUPFAM" id="SSF47336">
    <property type="entry name" value="ACP-like"/>
    <property type="match status" value="1"/>
</dbReference>
<evidence type="ECO:0000256" key="2">
    <source>
        <dbReference type="ARBA" id="ARBA00022553"/>
    </source>
</evidence>